<dbReference type="PANTHER" id="PTHR23044">
    <property type="entry name" value="3'-5' EXONUCLEASE ERI1-RELATED"/>
    <property type="match status" value="1"/>
</dbReference>
<keyword evidence="2" id="KW-0378">Hydrolase</keyword>
<feature type="chain" id="PRO_5015600122" evidence="4">
    <location>
        <begin position="27"/>
        <end position="419"/>
    </location>
</feature>
<dbReference type="Gene3D" id="3.30.420.10">
    <property type="entry name" value="Ribonuclease H-like superfamily/Ribonuclease H"/>
    <property type="match status" value="1"/>
</dbReference>
<keyword evidence="1" id="KW-0540">Nuclease</keyword>
<feature type="domain" description="Exonuclease" evidence="5">
    <location>
        <begin position="249"/>
        <end position="416"/>
    </location>
</feature>
<protein>
    <submittedName>
        <fullName evidence="6">Exonuclease</fullName>
    </submittedName>
</protein>
<keyword evidence="3 6" id="KW-0269">Exonuclease</keyword>
<organism evidence="6 7">
    <name type="scientific">Artemisia annua</name>
    <name type="common">Sweet wormwood</name>
    <dbReference type="NCBI Taxonomy" id="35608"/>
    <lineage>
        <taxon>Eukaryota</taxon>
        <taxon>Viridiplantae</taxon>
        <taxon>Streptophyta</taxon>
        <taxon>Embryophyta</taxon>
        <taxon>Tracheophyta</taxon>
        <taxon>Spermatophyta</taxon>
        <taxon>Magnoliopsida</taxon>
        <taxon>eudicotyledons</taxon>
        <taxon>Gunneridae</taxon>
        <taxon>Pentapetalae</taxon>
        <taxon>asterids</taxon>
        <taxon>campanulids</taxon>
        <taxon>Asterales</taxon>
        <taxon>Asteraceae</taxon>
        <taxon>Asteroideae</taxon>
        <taxon>Anthemideae</taxon>
        <taxon>Artemisiinae</taxon>
        <taxon>Artemisia</taxon>
    </lineage>
</organism>
<evidence type="ECO:0000256" key="2">
    <source>
        <dbReference type="ARBA" id="ARBA00022801"/>
    </source>
</evidence>
<dbReference type="InterPro" id="IPR013520">
    <property type="entry name" value="Ribonucl_H"/>
</dbReference>
<feature type="signal peptide" evidence="4">
    <location>
        <begin position="1"/>
        <end position="26"/>
    </location>
</feature>
<evidence type="ECO:0000313" key="6">
    <source>
        <dbReference type="EMBL" id="PWA54395.1"/>
    </source>
</evidence>
<evidence type="ECO:0000256" key="4">
    <source>
        <dbReference type="SAM" id="SignalP"/>
    </source>
</evidence>
<dbReference type="Pfam" id="PF00929">
    <property type="entry name" value="RNase_T"/>
    <property type="match status" value="1"/>
</dbReference>
<dbReference type="InterPro" id="IPR051274">
    <property type="entry name" value="3-5_Exoribonuclease"/>
</dbReference>
<dbReference type="STRING" id="35608.A0A2U1LZF0"/>
<evidence type="ECO:0000256" key="1">
    <source>
        <dbReference type="ARBA" id="ARBA00022722"/>
    </source>
</evidence>
<dbReference type="EMBL" id="PKPP01007087">
    <property type="protein sequence ID" value="PWA54395.1"/>
    <property type="molecule type" value="Genomic_DNA"/>
</dbReference>
<dbReference type="PANTHER" id="PTHR23044:SF61">
    <property type="entry name" value="3'-5' EXORIBONUCLEASE 1-RELATED"/>
    <property type="match status" value="1"/>
</dbReference>
<evidence type="ECO:0000256" key="3">
    <source>
        <dbReference type="ARBA" id="ARBA00022839"/>
    </source>
</evidence>
<proteinExistence type="predicted"/>
<comment type="caution">
    <text evidence="6">The sequence shown here is derived from an EMBL/GenBank/DDBJ whole genome shotgun (WGS) entry which is preliminary data.</text>
</comment>
<reference evidence="6 7" key="1">
    <citation type="journal article" date="2018" name="Mol. Plant">
        <title>The genome of Artemisia annua provides insight into the evolution of Asteraceae family and artemisinin biosynthesis.</title>
        <authorList>
            <person name="Shen Q."/>
            <person name="Zhang L."/>
            <person name="Liao Z."/>
            <person name="Wang S."/>
            <person name="Yan T."/>
            <person name="Shi P."/>
            <person name="Liu M."/>
            <person name="Fu X."/>
            <person name="Pan Q."/>
            <person name="Wang Y."/>
            <person name="Lv Z."/>
            <person name="Lu X."/>
            <person name="Zhang F."/>
            <person name="Jiang W."/>
            <person name="Ma Y."/>
            <person name="Chen M."/>
            <person name="Hao X."/>
            <person name="Li L."/>
            <person name="Tang Y."/>
            <person name="Lv G."/>
            <person name="Zhou Y."/>
            <person name="Sun X."/>
            <person name="Brodelius P.E."/>
            <person name="Rose J.K.C."/>
            <person name="Tang K."/>
        </authorList>
    </citation>
    <scope>NUCLEOTIDE SEQUENCE [LARGE SCALE GENOMIC DNA]</scope>
    <source>
        <strain evidence="7">cv. Huhao1</strain>
        <tissue evidence="6">Leaf</tissue>
    </source>
</reference>
<evidence type="ECO:0000313" key="7">
    <source>
        <dbReference type="Proteomes" id="UP000245207"/>
    </source>
</evidence>
<dbReference type="AlphaFoldDB" id="A0A2U1LZF0"/>
<dbReference type="InterPro" id="IPR047201">
    <property type="entry name" value="ERI-1_3'hExo-like"/>
</dbReference>
<dbReference type="OrthoDB" id="448399at2759"/>
<dbReference type="InterPro" id="IPR012337">
    <property type="entry name" value="RNaseH-like_sf"/>
</dbReference>
<dbReference type="InterPro" id="IPR036397">
    <property type="entry name" value="RNaseH_sf"/>
</dbReference>
<dbReference type="SMART" id="SM00479">
    <property type="entry name" value="EXOIII"/>
    <property type="match status" value="1"/>
</dbReference>
<dbReference type="GO" id="GO:0003676">
    <property type="term" value="F:nucleic acid binding"/>
    <property type="evidence" value="ECO:0007669"/>
    <property type="project" value="InterPro"/>
</dbReference>
<keyword evidence="4" id="KW-0732">Signal</keyword>
<gene>
    <name evidence="6" type="ORF">CTI12_AA435850</name>
</gene>
<dbReference type="SUPFAM" id="SSF53098">
    <property type="entry name" value="Ribonuclease H-like"/>
    <property type="match status" value="1"/>
</dbReference>
<sequence length="419" mass="47602">MVSRVAGCSVCFLLFHCIIVMSKTECWSLYWRFGDGYMFSGSSLNYGGCAYSPMPPSLLIIRMQSLEVLQDFLGIHDDYVSSISPYALLSLSGSSIISRVVACDSTMSNDLDMVSSEGCDPKETLQTNCEAPASGLQTNGLPHIPQCNGSPMEGLIEPKNDVYTHSNLLDLDHTVATELLESSVESNNNPAYLSSWSLHPDIKKAQMCQFNRFEGQFYPLLVNNRVQYAPFTMLPQSYPCDYQHQEFHYFVVIDFEATCDKERNPHPQEIIEFPSVIVNSVTGQLEACFQTYVRPTCNQHLSDFCKDLTGIQQIQVDRGVTLSEALLRHDKWLEKKGIKNANFAVVTWSNWDCRVMLESECRFKKIRKPPYFNRWFSDFYNFQKQKILNTISYIPHTAGVSYSDCKITQVRNVLPSQTS</sequence>
<dbReference type="Proteomes" id="UP000245207">
    <property type="component" value="Unassembled WGS sequence"/>
</dbReference>
<evidence type="ECO:0000259" key="5">
    <source>
        <dbReference type="SMART" id="SM00479"/>
    </source>
</evidence>
<dbReference type="GO" id="GO:0000175">
    <property type="term" value="F:3'-5'-RNA exonuclease activity"/>
    <property type="evidence" value="ECO:0007669"/>
    <property type="project" value="InterPro"/>
</dbReference>
<name>A0A2U1LZF0_ARTAN</name>
<accession>A0A2U1LZF0</accession>
<keyword evidence="7" id="KW-1185">Reference proteome</keyword>
<dbReference type="CDD" id="cd06133">
    <property type="entry name" value="ERI-1_3'hExo_like"/>
    <property type="match status" value="1"/>
</dbReference>